<dbReference type="Proteomes" id="UP000025748">
    <property type="component" value="Unassembled WGS sequence"/>
</dbReference>
<accession>A0ABR4QWI7</accession>
<dbReference type="PANTHER" id="PTHR44086">
    <property type="entry name" value="THIOSULFATE SULFURTRANSFERASE RDL2, MITOCHONDRIAL-RELATED"/>
    <property type="match status" value="1"/>
</dbReference>
<evidence type="ECO:0000313" key="3">
    <source>
        <dbReference type="Proteomes" id="UP000025748"/>
    </source>
</evidence>
<reference evidence="2 3" key="1">
    <citation type="submission" date="2014-03" db="EMBL/GenBank/DDBJ databases">
        <title>Genome sequence of Bordetella hinzii.</title>
        <authorList>
            <person name="Register K."/>
            <person name="Harvill E."/>
            <person name="Goodfield L.L."/>
            <person name="Ivanov Y.V."/>
            <person name="Meyer J.A."/>
            <person name="Muse S.J."/>
            <person name="Jacobs N."/>
            <person name="Bendor L."/>
            <person name="Smallridge W.E."/>
            <person name="Brinkac L.M."/>
            <person name="Sanka R."/>
            <person name="Kim M."/>
            <person name="Losada L."/>
        </authorList>
    </citation>
    <scope>NUCLEOTIDE SEQUENCE [LARGE SCALE GENOMIC DNA]</scope>
    <source>
        <strain evidence="2 3">OH87 BAL007II</strain>
    </source>
</reference>
<dbReference type="PANTHER" id="PTHR44086:SF10">
    <property type="entry name" value="THIOSULFATE SULFURTRANSFERASE_RHODANESE-LIKE DOMAIN-CONTAINING PROTEIN 3"/>
    <property type="match status" value="1"/>
</dbReference>
<evidence type="ECO:0000259" key="1">
    <source>
        <dbReference type="PROSITE" id="PS50206"/>
    </source>
</evidence>
<sequence length="539" mass="59030">MAPTFRSPGAGWRHHPVQSMAITHTIRAREDAATLKDWLHDGREIALLDVREHGQYGESHLFYAVNVPYSQLEFEAARLVPRKSTRIVVYDQGNGVADKAAQALRAAGYGQVAVLDGGVQAWQAQGYALFAGVNLPSKTFGELAEHELHTPAISAEELNRRLARGDDLVVLDGRPYAEYQKMSIPGATCCPNGELALRIDELVPDEKTTIVINCAGRTRSIIGAQTLINLGIRNPVYALENGTQGWYLKDYRLDHGQTRRHGLAITPEQRERARQRAQALARRHGIAAITPEALRALQAEPDRSTYVFDVRTAEEYAQGTWPGAAHAPGGQLIQATDQYVGTRGARLVLVDGEGVRAPAVASWLRQMGWEVHVLEAATLDAPPTPAPGVPATLPRITSAQAAALLAEGRAFIDLRPSMAYRKEHIAGAQWRIRSQGEPLAQGAVLVADDARVAELYARDHGGQAGARLLLETPSQWRAAGLPLQATPALPPDEACIDFLFFVHDRHSGNKAAAIKYLEWETNLVNQIDERERASYRFTP</sequence>
<dbReference type="EMBL" id="JHEM01000023">
    <property type="protein sequence ID" value="KCB22505.1"/>
    <property type="molecule type" value="Genomic_DNA"/>
</dbReference>
<protein>
    <submittedName>
        <fullName evidence="2">Rhodanese-like protein</fullName>
    </submittedName>
</protein>
<name>A0ABR4QWI7_9BORD</name>
<proteinExistence type="predicted"/>
<dbReference type="InterPro" id="IPR001763">
    <property type="entry name" value="Rhodanese-like_dom"/>
</dbReference>
<feature type="domain" description="Rhodanese" evidence="1">
    <location>
        <begin position="41"/>
        <end position="131"/>
    </location>
</feature>
<keyword evidence="3" id="KW-1185">Reference proteome</keyword>
<feature type="domain" description="Rhodanese" evidence="1">
    <location>
        <begin position="301"/>
        <end position="387"/>
    </location>
</feature>
<dbReference type="Gene3D" id="3.40.250.10">
    <property type="entry name" value="Rhodanese-like domain"/>
    <property type="match status" value="3"/>
</dbReference>
<dbReference type="SMART" id="SM00450">
    <property type="entry name" value="RHOD"/>
    <property type="match status" value="3"/>
</dbReference>
<dbReference type="CDD" id="cd00158">
    <property type="entry name" value="RHOD"/>
    <property type="match status" value="1"/>
</dbReference>
<evidence type="ECO:0000313" key="2">
    <source>
        <dbReference type="EMBL" id="KCB22505.1"/>
    </source>
</evidence>
<organism evidence="2 3">
    <name type="scientific">Bordetella hinzii OH87 BAL007II</name>
    <dbReference type="NCBI Taxonomy" id="1331262"/>
    <lineage>
        <taxon>Bacteria</taxon>
        <taxon>Pseudomonadati</taxon>
        <taxon>Pseudomonadota</taxon>
        <taxon>Betaproteobacteria</taxon>
        <taxon>Burkholderiales</taxon>
        <taxon>Alcaligenaceae</taxon>
        <taxon>Bordetella</taxon>
    </lineage>
</organism>
<dbReference type="PROSITE" id="PS50206">
    <property type="entry name" value="RHODANESE_3"/>
    <property type="match status" value="3"/>
</dbReference>
<dbReference type="SUPFAM" id="SSF52821">
    <property type="entry name" value="Rhodanese/Cell cycle control phosphatase"/>
    <property type="match status" value="4"/>
</dbReference>
<feature type="domain" description="Rhodanese" evidence="1">
    <location>
        <begin position="164"/>
        <end position="255"/>
    </location>
</feature>
<dbReference type="InterPro" id="IPR036873">
    <property type="entry name" value="Rhodanese-like_dom_sf"/>
</dbReference>
<dbReference type="Pfam" id="PF00581">
    <property type="entry name" value="Rhodanese"/>
    <property type="match status" value="3"/>
</dbReference>
<gene>
    <name evidence="2" type="ORF">L544_0608</name>
</gene>
<comment type="caution">
    <text evidence="2">The sequence shown here is derived from an EMBL/GenBank/DDBJ whole genome shotgun (WGS) entry which is preliminary data.</text>
</comment>